<proteinExistence type="predicted"/>
<protein>
    <recommendedName>
        <fullName evidence="3">Lipoprotein</fullName>
    </recommendedName>
</protein>
<reference evidence="1 2" key="1">
    <citation type="submission" date="2019-07" db="EMBL/GenBank/DDBJ databases">
        <title>Whole genome shotgun sequence of Rhodospirillum oryzae NBRC 107573.</title>
        <authorList>
            <person name="Hosoyama A."/>
            <person name="Uohara A."/>
            <person name="Ohji S."/>
            <person name="Ichikawa N."/>
        </authorList>
    </citation>
    <scope>NUCLEOTIDE SEQUENCE [LARGE SCALE GENOMIC DNA]</scope>
    <source>
        <strain evidence="1 2">NBRC 107573</strain>
    </source>
</reference>
<gene>
    <name evidence="1" type="ORF">ROR02_00570</name>
</gene>
<dbReference type="AlphaFoldDB" id="A0A512H388"/>
<comment type="caution">
    <text evidence="1">The sequence shown here is derived from an EMBL/GenBank/DDBJ whole genome shotgun (WGS) entry which is preliminary data.</text>
</comment>
<dbReference type="EMBL" id="BJZO01000001">
    <property type="protein sequence ID" value="GEO79926.1"/>
    <property type="molecule type" value="Genomic_DNA"/>
</dbReference>
<evidence type="ECO:0000313" key="2">
    <source>
        <dbReference type="Proteomes" id="UP000321567"/>
    </source>
</evidence>
<name>A0A512H388_9PROT</name>
<evidence type="ECO:0000313" key="1">
    <source>
        <dbReference type="EMBL" id="GEO79926.1"/>
    </source>
</evidence>
<organism evidence="1 2">
    <name type="scientific">Pararhodospirillum oryzae</name>
    <dbReference type="NCBI Taxonomy" id="478448"/>
    <lineage>
        <taxon>Bacteria</taxon>
        <taxon>Pseudomonadati</taxon>
        <taxon>Pseudomonadota</taxon>
        <taxon>Alphaproteobacteria</taxon>
        <taxon>Rhodospirillales</taxon>
        <taxon>Rhodospirillaceae</taxon>
        <taxon>Pararhodospirillum</taxon>
    </lineage>
</organism>
<dbReference type="RefSeq" id="WP_246135320.1">
    <property type="nucleotide sequence ID" value="NZ_BJZO01000001.1"/>
</dbReference>
<accession>A0A512H388</accession>
<evidence type="ECO:0008006" key="3">
    <source>
        <dbReference type="Google" id="ProtNLM"/>
    </source>
</evidence>
<dbReference type="Proteomes" id="UP000321567">
    <property type="component" value="Unassembled WGS sequence"/>
</dbReference>
<sequence>MRSSPPARLARLAGALMAVLVLASCWMPDQFLAEVRLARNGDYALSYKGDLLWAPLAQEIRDKGLSGPELAQKIEVLKRDLSRDEGFKEIQSVGGGRFKVRYEKVGHLGEREQVIFLRRTDALIILETFEDGRAMVRSQPLRPSQRDQILASGLSFSGKLRVVTDARPLRGNPKNATPRGFQRFWIYDWDINLQSERPVLEVDMTHMALPPKEER</sequence>
<keyword evidence="2" id="KW-1185">Reference proteome</keyword>
<dbReference type="PROSITE" id="PS51257">
    <property type="entry name" value="PROKAR_LIPOPROTEIN"/>
    <property type="match status" value="1"/>
</dbReference>